<reference evidence="2" key="1">
    <citation type="submission" date="2016-10" db="EMBL/GenBank/DDBJ databases">
        <authorList>
            <person name="Varghese N."/>
            <person name="Submissions S."/>
        </authorList>
    </citation>
    <scope>NUCLEOTIDE SEQUENCE [LARGE SCALE GENOMIC DNA]</scope>
    <source>
        <strain evidence="2">CGMCC 1.10121</strain>
    </source>
</reference>
<keyword evidence="2" id="KW-1185">Reference proteome</keyword>
<proteinExistence type="predicted"/>
<accession>A0A1H8VKQ8</accession>
<sequence>MSARERIRSVAETLSEPRSTNWISEQAEAAWSTTNNELNDLVEQGRLRRIKAGDTTLYQPDYTRLLFDEIRTLIEENAREELQSELAAIAEEIEGWQDTYDVETWEELEQSLADGEVSSAEIRERREIIAFWRANEEDRQLIKHALELYSDVETTRKQMTDAADRVTS</sequence>
<name>A0A1H8VKQ8_9EURY</name>
<protein>
    <recommendedName>
        <fullName evidence="3">HTH domain protein</fullName>
    </recommendedName>
</protein>
<organism evidence="1 2">
    <name type="scientific">Halogranum amylolyticum</name>
    <dbReference type="NCBI Taxonomy" id="660520"/>
    <lineage>
        <taxon>Archaea</taxon>
        <taxon>Methanobacteriati</taxon>
        <taxon>Methanobacteriota</taxon>
        <taxon>Stenosarchaea group</taxon>
        <taxon>Halobacteria</taxon>
        <taxon>Halobacteriales</taxon>
        <taxon>Haloferacaceae</taxon>
    </lineage>
</organism>
<evidence type="ECO:0000313" key="1">
    <source>
        <dbReference type="EMBL" id="SEP15478.1"/>
    </source>
</evidence>
<gene>
    <name evidence="1" type="ORF">SAMN04487948_11733</name>
</gene>
<evidence type="ECO:0000313" key="2">
    <source>
        <dbReference type="Proteomes" id="UP000199126"/>
    </source>
</evidence>
<dbReference type="Proteomes" id="UP000199126">
    <property type="component" value="Unassembled WGS sequence"/>
</dbReference>
<evidence type="ECO:0008006" key="3">
    <source>
        <dbReference type="Google" id="ProtNLM"/>
    </source>
</evidence>
<dbReference type="Pfam" id="PF24033">
    <property type="entry name" value="DUF7342"/>
    <property type="match status" value="1"/>
</dbReference>
<dbReference type="InterPro" id="IPR055766">
    <property type="entry name" value="DUF7342"/>
</dbReference>
<dbReference type="AlphaFoldDB" id="A0A1H8VKQ8"/>
<dbReference type="EMBL" id="FODV01000017">
    <property type="protein sequence ID" value="SEP15478.1"/>
    <property type="molecule type" value="Genomic_DNA"/>
</dbReference>